<dbReference type="STRING" id="1157962.A0A250X4N3"/>
<evidence type="ECO:0008006" key="5">
    <source>
        <dbReference type="Google" id="ProtNLM"/>
    </source>
</evidence>
<dbReference type="SUPFAM" id="SSF46950">
    <property type="entry name" value="Double-stranded DNA-binding domain"/>
    <property type="match status" value="1"/>
</dbReference>
<evidence type="ECO:0000256" key="2">
    <source>
        <dbReference type="SAM" id="MobiDB-lite"/>
    </source>
</evidence>
<evidence type="ECO:0000313" key="4">
    <source>
        <dbReference type="Proteomes" id="UP000232323"/>
    </source>
</evidence>
<dbReference type="Proteomes" id="UP000232323">
    <property type="component" value="Unassembled WGS sequence"/>
</dbReference>
<dbReference type="EMBL" id="BEGY01000029">
    <property type="protein sequence ID" value="GAX78021.1"/>
    <property type="molecule type" value="Genomic_DNA"/>
</dbReference>
<accession>A0A250X4N3</accession>
<dbReference type="AlphaFoldDB" id="A0A250X4N3"/>
<dbReference type="GO" id="GO:0005634">
    <property type="term" value="C:nucleus"/>
    <property type="evidence" value="ECO:0007669"/>
    <property type="project" value="TreeGrafter"/>
</dbReference>
<feature type="compositionally biased region" description="Basic and acidic residues" evidence="2">
    <location>
        <begin position="25"/>
        <end position="35"/>
    </location>
</feature>
<keyword evidence="4" id="KW-1185">Reference proteome</keyword>
<dbReference type="OrthoDB" id="10252486at2759"/>
<dbReference type="PANTHER" id="PTHR10840:SF0">
    <property type="entry name" value="PROGRAMMED CELL DEATH PROTEIN 5"/>
    <property type="match status" value="1"/>
</dbReference>
<dbReference type="GO" id="GO:0005829">
    <property type="term" value="C:cytosol"/>
    <property type="evidence" value="ECO:0007669"/>
    <property type="project" value="TreeGrafter"/>
</dbReference>
<protein>
    <recommendedName>
        <fullName evidence="5">Programmed cell death protein 5</fullName>
    </recommendedName>
</protein>
<dbReference type="Pfam" id="PF01984">
    <property type="entry name" value="dsDNA_bind"/>
    <property type="match status" value="1"/>
</dbReference>
<reference evidence="3 4" key="1">
    <citation type="submission" date="2017-08" db="EMBL/GenBank/DDBJ databases">
        <title>Acidophilic green algal genome provides insights into adaptation to an acidic environment.</title>
        <authorList>
            <person name="Hirooka S."/>
            <person name="Hirose Y."/>
            <person name="Kanesaki Y."/>
            <person name="Higuchi S."/>
            <person name="Fujiwara T."/>
            <person name="Onuma R."/>
            <person name="Era A."/>
            <person name="Ohbayashi R."/>
            <person name="Uzuka A."/>
            <person name="Nozaki H."/>
            <person name="Yoshikawa H."/>
            <person name="Miyagishima S.Y."/>
        </authorList>
    </citation>
    <scope>NUCLEOTIDE SEQUENCE [LARGE SCALE GENOMIC DNA]</scope>
    <source>
        <strain evidence="3 4">NIES-2499</strain>
    </source>
</reference>
<proteinExistence type="inferred from homology"/>
<name>A0A250X4N3_9CHLO</name>
<sequence>MMEMMAQGGAQGGVPSSESQEAQEEQQRAAEEKRRAMLSAYMTSEARERLSRIALVKPDKARGVENMILAAAQRGQLGEKVSDERLLSMLEQISEREGTAKPKITIQRRRPLFDDDDM</sequence>
<dbReference type="PIRSF" id="PIRSF015730">
    <property type="entry name" value="TFAR19"/>
    <property type="match status" value="1"/>
</dbReference>
<dbReference type="InterPro" id="IPR036883">
    <property type="entry name" value="PDCD5-like_sf"/>
</dbReference>
<organism evidence="3 4">
    <name type="scientific">Chlamydomonas eustigma</name>
    <dbReference type="NCBI Taxonomy" id="1157962"/>
    <lineage>
        <taxon>Eukaryota</taxon>
        <taxon>Viridiplantae</taxon>
        <taxon>Chlorophyta</taxon>
        <taxon>core chlorophytes</taxon>
        <taxon>Chlorophyceae</taxon>
        <taxon>CS clade</taxon>
        <taxon>Chlamydomonadales</taxon>
        <taxon>Chlamydomonadaceae</taxon>
        <taxon>Chlamydomonas</taxon>
    </lineage>
</organism>
<feature type="region of interest" description="Disordered" evidence="2">
    <location>
        <begin position="1"/>
        <end position="35"/>
    </location>
</feature>
<evidence type="ECO:0000313" key="3">
    <source>
        <dbReference type="EMBL" id="GAX78021.1"/>
    </source>
</evidence>
<gene>
    <name evidence="3" type="ORF">CEUSTIGMA_g5463.t1</name>
</gene>
<dbReference type="Gene3D" id="1.10.8.140">
    <property type="entry name" value="PDCD5-like"/>
    <property type="match status" value="1"/>
</dbReference>
<dbReference type="GO" id="GO:0003677">
    <property type="term" value="F:DNA binding"/>
    <property type="evidence" value="ECO:0007669"/>
    <property type="project" value="InterPro"/>
</dbReference>
<evidence type="ECO:0000256" key="1">
    <source>
        <dbReference type="ARBA" id="ARBA00010490"/>
    </source>
</evidence>
<comment type="similarity">
    <text evidence="1">Belongs to the PDCD5 family.</text>
</comment>
<dbReference type="InterPro" id="IPR002836">
    <property type="entry name" value="PDCD5-like"/>
</dbReference>
<comment type="caution">
    <text evidence="3">The sequence shown here is derived from an EMBL/GenBank/DDBJ whole genome shotgun (WGS) entry which is preliminary data.</text>
</comment>
<feature type="region of interest" description="Disordered" evidence="2">
    <location>
        <begin position="98"/>
        <end position="118"/>
    </location>
</feature>
<dbReference type="PANTHER" id="PTHR10840">
    <property type="entry name" value="PROGRAMMED CELL DEATH PROTEIN 5"/>
    <property type="match status" value="1"/>
</dbReference>